<dbReference type="FunFam" id="2.10.25.10:FF:000123">
    <property type="entry name" value="Crumbs homolog 1 (Drosophila)"/>
    <property type="match status" value="1"/>
</dbReference>
<feature type="domain" description="CUB" evidence="9">
    <location>
        <begin position="3067"/>
        <end position="3194"/>
    </location>
</feature>
<feature type="domain" description="CUB" evidence="9">
    <location>
        <begin position="2534"/>
        <end position="2671"/>
    </location>
</feature>
<feature type="domain" description="CUB" evidence="9">
    <location>
        <begin position="1748"/>
        <end position="1865"/>
    </location>
</feature>
<dbReference type="SUPFAM" id="SSF57184">
    <property type="entry name" value="Growth factor receptor domain"/>
    <property type="match status" value="1"/>
</dbReference>
<evidence type="ECO:0000259" key="10">
    <source>
        <dbReference type="PROSITE" id="PS50026"/>
    </source>
</evidence>
<feature type="domain" description="CUB" evidence="9">
    <location>
        <begin position="2403"/>
        <end position="2530"/>
    </location>
</feature>
<evidence type="ECO:0000256" key="4">
    <source>
        <dbReference type="ARBA" id="ARBA00023157"/>
    </source>
</evidence>
<reference evidence="12" key="1">
    <citation type="submission" date="2016-04" db="UniProtKB">
        <authorList>
            <consortium name="WormBaseParasite"/>
        </authorList>
    </citation>
    <scope>IDENTIFICATION</scope>
</reference>
<feature type="disulfide bond" evidence="7">
    <location>
        <begin position="439"/>
        <end position="448"/>
    </location>
</feature>
<evidence type="ECO:0000256" key="7">
    <source>
        <dbReference type="PROSITE-ProRule" id="PRU00076"/>
    </source>
</evidence>
<keyword evidence="8" id="KW-0175">Coiled coil</keyword>
<feature type="domain" description="EGF-like" evidence="10">
    <location>
        <begin position="274"/>
        <end position="311"/>
    </location>
</feature>
<dbReference type="SUPFAM" id="SSF49854">
    <property type="entry name" value="Spermadhesin, CUB domain"/>
    <property type="match status" value="20"/>
</dbReference>
<dbReference type="WBParaSite" id="SMUV_0000002901-mRNA-1">
    <property type="protein sequence ID" value="SMUV_0000002901-mRNA-1"/>
    <property type="gene ID" value="SMUV_0000002901"/>
</dbReference>
<dbReference type="Pfam" id="PF12661">
    <property type="entry name" value="hEGF"/>
    <property type="match status" value="1"/>
</dbReference>
<dbReference type="InterPro" id="IPR001881">
    <property type="entry name" value="EGF-like_Ca-bd_dom"/>
</dbReference>
<accession>A0A158R3Q9</accession>
<feature type="domain" description="CUB" evidence="9">
    <location>
        <begin position="735"/>
        <end position="868"/>
    </location>
</feature>
<dbReference type="SMART" id="SM00179">
    <property type="entry name" value="EGF_CA"/>
    <property type="match status" value="5"/>
</dbReference>
<keyword evidence="5" id="KW-0325">Glycoprotein</keyword>
<name>A0A158R3Q9_9BILA</name>
<keyword evidence="11" id="KW-1185">Reference proteome</keyword>
<dbReference type="GO" id="GO:0005509">
    <property type="term" value="F:calcium ion binding"/>
    <property type="evidence" value="ECO:0007669"/>
    <property type="project" value="InterPro"/>
</dbReference>
<protein>
    <submittedName>
        <fullName evidence="12">Cubilin</fullName>
    </submittedName>
</protein>
<dbReference type="PANTHER" id="PTHR24251">
    <property type="entry name" value="OVOCHYMASE-RELATED"/>
    <property type="match status" value="1"/>
</dbReference>
<dbReference type="FunFam" id="2.10.25.10:FF:000038">
    <property type="entry name" value="Fibrillin 2"/>
    <property type="match status" value="1"/>
</dbReference>
<dbReference type="FunFam" id="2.60.120.290:FF:000013">
    <property type="entry name" value="Membrane frizzled-related protein"/>
    <property type="match status" value="1"/>
</dbReference>
<feature type="domain" description="CUB" evidence="9">
    <location>
        <begin position="3322"/>
        <end position="3447"/>
    </location>
</feature>
<feature type="disulfide bond" evidence="7">
    <location>
        <begin position="210"/>
        <end position="219"/>
    </location>
</feature>
<dbReference type="InterPro" id="IPR013032">
    <property type="entry name" value="EGF-like_CS"/>
</dbReference>
<dbReference type="InterPro" id="IPR018097">
    <property type="entry name" value="EGF_Ca-bd_CS"/>
</dbReference>
<feature type="domain" description="CUB" evidence="9">
    <location>
        <begin position="3585"/>
        <end position="3708"/>
    </location>
</feature>
<dbReference type="SMART" id="SM00042">
    <property type="entry name" value="CUB"/>
    <property type="match status" value="20"/>
</dbReference>
<feature type="domain" description="EGF-like" evidence="10">
    <location>
        <begin position="412"/>
        <end position="449"/>
    </location>
</feature>
<dbReference type="CDD" id="cd00041">
    <property type="entry name" value="CUB"/>
    <property type="match status" value="15"/>
</dbReference>
<evidence type="ECO:0000313" key="11">
    <source>
        <dbReference type="Proteomes" id="UP000046393"/>
    </source>
</evidence>
<evidence type="ECO:0000256" key="6">
    <source>
        <dbReference type="PROSITE-ProRule" id="PRU00059"/>
    </source>
</evidence>
<dbReference type="InterPro" id="IPR009030">
    <property type="entry name" value="Growth_fac_rcpt_cys_sf"/>
</dbReference>
<dbReference type="Proteomes" id="UP000046393">
    <property type="component" value="Unplaced"/>
</dbReference>
<keyword evidence="2" id="KW-0732">Signal</keyword>
<comment type="caution">
    <text evidence="7">Lacks conserved residue(s) required for the propagation of feature annotation.</text>
</comment>
<feature type="domain" description="EGF-like" evidence="10">
    <location>
        <begin position="179"/>
        <end position="220"/>
    </location>
</feature>
<feature type="domain" description="CUB" evidence="9">
    <location>
        <begin position="2277"/>
        <end position="2401"/>
    </location>
</feature>
<feature type="domain" description="CUB" evidence="9">
    <location>
        <begin position="2011"/>
        <end position="2153"/>
    </location>
</feature>
<feature type="disulfide bond" evidence="7">
    <location>
        <begin position="167"/>
        <end position="176"/>
    </location>
</feature>
<feature type="domain" description="CUB" evidence="9">
    <location>
        <begin position="3196"/>
        <end position="3315"/>
    </location>
</feature>
<dbReference type="PROSITE" id="PS01180">
    <property type="entry name" value="CUB"/>
    <property type="match status" value="21"/>
</dbReference>
<evidence type="ECO:0000256" key="1">
    <source>
        <dbReference type="ARBA" id="ARBA00022536"/>
    </source>
</evidence>
<dbReference type="SMART" id="SM00181">
    <property type="entry name" value="EGF"/>
    <property type="match status" value="8"/>
</dbReference>
<dbReference type="FunFam" id="2.60.120.290:FF:000005">
    <property type="entry name" value="Procollagen C-endopeptidase enhancer 1"/>
    <property type="match status" value="1"/>
</dbReference>
<feature type="domain" description="CUB" evidence="9">
    <location>
        <begin position="2932"/>
        <end position="3066"/>
    </location>
</feature>
<dbReference type="Pfam" id="PF07645">
    <property type="entry name" value="EGF_CA"/>
    <property type="match status" value="2"/>
</dbReference>
<feature type="domain" description="CUB" evidence="9">
    <location>
        <begin position="2158"/>
        <end position="2273"/>
    </location>
</feature>
<dbReference type="InterPro" id="IPR000742">
    <property type="entry name" value="EGF"/>
</dbReference>
<dbReference type="Gene3D" id="2.60.120.290">
    <property type="entry name" value="Spermadhesin, CUB domain"/>
    <property type="match status" value="20"/>
</dbReference>
<evidence type="ECO:0000259" key="9">
    <source>
        <dbReference type="PROSITE" id="PS01180"/>
    </source>
</evidence>
<organism evidence="11 12">
    <name type="scientific">Syphacia muris</name>
    <dbReference type="NCBI Taxonomy" id="451379"/>
    <lineage>
        <taxon>Eukaryota</taxon>
        <taxon>Metazoa</taxon>
        <taxon>Ecdysozoa</taxon>
        <taxon>Nematoda</taxon>
        <taxon>Chromadorea</taxon>
        <taxon>Rhabditida</taxon>
        <taxon>Spirurina</taxon>
        <taxon>Oxyuridomorpha</taxon>
        <taxon>Oxyuroidea</taxon>
        <taxon>Oxyuridae</taxon>
        <taxon>Syphacia</taxon>
    </lineage>
</organism>
<dbReference type="InterPro" id="IPR049883">
    <property type="entry name" value="NOTCH1_EGF-like"/>
</dbReference>
<dbReference type="CDD" id="cd00054">
    <property type="entry name" value="EGF_CA"/>
    <property type="match status" value="5"/>
</dbReference>
<keyword evidence="1 7" id="KW-0245">EGF-like domain</keyword>
<proteinExistence type="predicted"/>
<dbReference type="InterPro" id="IPR000859">
    <property type="entry name" value="CUB_dom"/>
</dbReference>
<feature type="domain" description="CUB" evidence="9">
    <location>
        <begin position="1029"/>
        <end position="1147"/>
    </location>
</feature>
<dbReference type="Gene3D" id="2.10.25.10">
    <property type="entry name" value="Laminin"/>
    <property type="match status" value="6"/>
</dbReference>
<dbReference type="SUPFAM" id="SSF57196">
    <property type="entry name" value="EGF/Laminin"/>
    <property type="match status" value="3"/>
</dbReference>
<feature type="domain" description="CUB" evidence="9">
    <location>
        <begin position="869"/>
        <end position="995"/>
    </location>
</feature>
<dbReference type="Pfam" id="PF00008">
    <property type="entry name" value="EGF"/>
    <property type="match status" value="2"/>
</dbReference>
<evidence type="ECO:0000256" key="3">
    <source>
        <dbReference type="ARBA" id="ARBA00022737"/>
    </source>
</evidence>
<dbReference type="PROSITE" id="PS01187">
    <property type="entry name" value="EGF_CA"/>
    <property type="match status" value="2"/>
</dbReference>
<feature type="domain" description="CUB" evidence="9">
    <location>
        <begin position="3724"/>
        <end position="3848"/>
    </location>
</feature>
<feature type="domain" description="CUB" evidence="9">
    <location>
        <begin position="1457"/>
        <end position="1582"/>
    </location>
</feature>
<keyword evidence="3" id="KW-0677">Repeat</keyword>
<dbReference type="InterPro" id="IPR035914">
    <property type="entry name" value="Sperma_CUB_dom_sf"/>
</dbReference>
<dbReference type="PROSITE" id="PS50026">
    <property type="entry name" value="EGF_3"/>
    <property type="match status" value="4"/>
</dbReference>
<feature type="domain" description="CUB" evidence="9">
    <location>
        <begin position="2808"/>
        <end position="2926"/>
    </location>
</feature>
<evidence type="ECO:0000256" key="8">
    <source>
        <dbReference type="SAM" id="Coils"/>
    </source>
</evidence>
<evidence type="ECO:0000313" key="12">
    <source>
        <dbReference type="WBParaSite" id="SMUV_0000002901-mRNA-1"/>
    </source>
</evidence>
<feature type="coiled-coil region" evidence="8">
    <location>
        <begin position="119"/>
        <end position="146"/>
    </location>
</feature>
<dbReference type="Pfam" id="PF00431">
    <property type="entry name" value="CUB"/>
    <property type="match status" value="17"/>
</dbReference>
<feature type="domain" description="EGF-like" evidence="10">
    <location>
        <begin position="141"/>
        <end position="177"/>
    </location>
</feature>
<evidence type="ECO:0000256" key="5">
    <source>
        <dbReference type="ARBA" id="ARBA00023180"/>
    </source>
</evidence>
<dbReference type="STRING" id="451379.A0A158R3Q9"/>
<dbReference type="PROSITE" id="PS01186">
    <property type="entry name" value="EGF_2"/>
    <property type="match status" value="3"/>
</dbReference>
<feature type="domain" description="CUB" evidence="9">
    <location>
        <begin position="599"/>
        <end position="729"/>
    </location>
</feature>
<sequence length="3857" mass="431018">MNDNEIRSRIVMIDGNIYLYAGNQKNITFQTSNNGRIFFNGKDVQDMFSSSTIYEIAESVASEKMLETTTNVDMLQHELHRIQMKYDMLEEQVLNRQLPEAVEPFSPPSSTKLEPQPQFRRIRQKINQLRRRLTTLETELKRDKCSGSPCRNGATCLSLFNKYKCLCPNGYQGENCETVADLCRLYRGTGLGCQNGGTCIRVANTFICHCPPGFHGRYCQTKKNSCDEVPDLCGSNGHCLPAATQFPKFQVGYKCICDWGYRLSNDTNNPTCEDIDECKQTNPCYPGSSCINLPGSFKCATCPPGMTGTCDGIDCVDIDECSDPNLNICSKDPPVQCINTIGSYKCSSCPAGYVGDGRICTIKYNCIPSPCHPKAKCYEATVSMMKPSGYVCICPSDFEGDGVGADGCKPSVNVSCKAGTCLNGGQCVKLENDSEHCVCPVGYAGKRCEQRPICANAEDCNNHGICARGQCLCMTRYYGHLCEYETFGGGRLAVNKLLFIKQSHFKNKVIKLVITAYVPSESMQPSAPCTVSNANMIIRDGPIGGFPIATFCDFQGQMPTSNLSILSSSSELTVQHQKSADSSGQLSFSFIWETVSSRCGGSLFNKRGEISLLNYNESEVCQWHIYAKPGSTVSVQVESLKLASGSVHNCSVNLLEFYDGLVVDSRSLLQQLCSSESSKLKIVATLPYLTIYFRSNYPATFSDKKSLKYDLGGSIEHCSRGFLLWYDEESSGTNCGSTINVSDELSKVGQIASPNFGLSYPPNLNCIWILDASNNLEVADNGFILKAEFEALDLPSTNGTKTGTSDFCPSDVLYIYDGGDISKPKLGEFCNEHRPIGEIFSSGPKLTIQFSTNSEVSGTGFKMKYSSVCEKHFDADMGTVSSWNYPNGTNKNFKCTYVIDSAKTKAIRLKFIAIKLGNDLRKCFQLVRGKGHSEDYVEFVGGHSSHHLINRRYYCASYPFYENGEMIASASQPLKIIYSASSANNKGFVFEYKLFDIGIITHFYFLLSYEIFSFVMNRLLEFFLLFLGCGGIFEGSNGTVTSPGYPERYLQHMHCIYLIKASPDKRIRLHFDIFNLEQSLNDGRCVHDSVSIYDSYVNENETSHFHGNFCGSMLPPITISTANTMALVFVSDRSIDGLGFSAKWEAVDADVHSPGFAGLYGDSEVCDSYPITEFRSIGNYLFLRLKTMNSAVSFFNISYEQIKSDCNGKISGMYGSLSAPQYPLTDTRKLKCKWIISVTEGNRIVLNIEKLDNLSPLESSGECRYGEINFLRVYDGATTSSDVLRNYCKSLEDYGTLYSKSNFMLVQYQLSSQNKPVFGFVARYRTECNNITLSKHNGILKSPGYPDMVFVNRNCHWTIRTNKGSRLQLTFHYFHIAQSIDGHSNARCFNNYLQFDSRQLNLTDNQKRSITENGGRYCSEVGFPAILRSNHNEIDISFASVGQLKNHFWLSWNTIGCGGNILFEKEIFANLNDLDEESTVIECLWNVATDIGKKINFVVEEFLVFSNLENCTEDAAQSFEGLGFYADASDVPALMQKKICSVSDAKSITYTSTSNELVVYIRISRNMIKSNSTFFKASVSFVPAPDFEECGGVISDVLRVQPKIFKLRKEIVRKCSLFQLSLVTFRTVSAGPKIDPDEAVGFGVTVSLRCGGKFLADGVLRSVRLDHFSENDCEYIIEATSAYEHVFLRVDLVRFIGEKKSATISVFDGKGVDVEPLGTSGGYLTVKLKDTFTLQNLYFSYSGEVQSCGGVLQDVEGTLFYQKMRSNIDCEWQIKNTPGNKVLFRLEKLNLPASEYCTVSFVEVSDATGDSRKVLERRCDGSLSENLNATEWVRTSLIIRLRYTKDDTLEKENNNVVMKAHFKKVFGGRLLSMQNRIESPLQDDWKLIGYKPLQWNIVAKPQHFILIKIEKIEIPPQQNTDYENPITMKGLIFAEGTTSPYGPVVYSASGYTPPKEFMILNQEATIFFRAPAGSYFSLSWEEIPKEMYSNTSSTVPSIASTRSSGLSEFNCGSILMAEVESQYIVSPGSAASDGSFTTLSDRYIHLNLHPGGYLDDLRCRWIIQRPLFSSVFLRIVSLDLETHSECKYDFLSYSSILYDSPTDLSKIPYTSRSCLPFHMGRNYTFRHEAAAYVYFFTDSSQNGRGFVLEYKLVYFLECGGSEFIPSSAGLFDATLSTPKYPSAYDANLTCEWNIVLSTNRPIAVEFVDMDIEDSANCNSDYVSLSGSIHDMSQKLCGKLIGWNTTFSRGSLSILFKSDAKGENKGFSLHIKEVVTDCSSDKLILREGDGPKLLTSPNFPQPAPHSAICRWLISAPIGHRVKFTVDPRIFHTTKFTKSNPNACDGNYLEFHDGPSSESASLGRYCQQNPPGTIMSTGSYLLVVFESSSLFSSSGFNATYEIASCGGTVILPEDGEDILTTPGYPLSYPTPSECDWYIVVPAGHFVNVTIETLGFLFSWNCAYNNLSLWDGYYPDKNQSILEPVCGEKSVAGKYFTSSRNVMKVSFRSNATSTFYTTYGHNSYGFKLSIRTSKIACGGRITDSSGRLESPGFPGPAIFNSICEWIFSAGFNYVYELELHTLELGVTEDDSKQTNYTYCYPEIYVYDGLQLEDFGVKAYGKHFCEGKNRIVSSADYLSVTYDGRLSQLYSRWYTSDNAKVPPNLSTFYITYKKLPRGLQSCMYEIKSNISDLYVGKKDKLDSETAKIFADFCHIAIKKPINYGTVVLHITDFDVQSNFSFGDYRSCINYGSEIVLSTAADVPWPYYEKICNDELINSTYTALSTSSLIDFLVYQSMFSKISFNISVVFYECGGFIVGPDDGVITSPGYNQESGTYPSDIECLWILKAPEGQVVRVNITDMELQFDYDCRLDELTLYEGYGKDIAQIHQYCSAEGVHERFQESIGRILSFHFHSAVSTGKRGFKINYSFHSASQVCGFTRKSRNGTIMSPQYPNDYPNNVACVWDISVPLGYRIILTFTRFAIQKSVGCAADSLTVLYFLKINITQEHQSRGTAPLLDYNFYYDQSALMEKLCGHGPDHPIETESNRMRLEFRTDASVTDKGFLAQWNAECGAVFRQTHGTVTSPYYPDYYPDEDLNCEYIIEPDYEGTLVLVLKVMEFELSPIKILSKESGCNTDFLEVRDKNEMKIVALYCANAEFFDPISIKGPAVVRFSANSTFRGENGLKKMYKGFMLTYAVSKCGGDVILEDEYGGRSKEITSPGFSLSYHHDLQCVWNITAPTFDVITIKFLVLQLERSEDCSRDYVELLDSSTNQSKSLGSFCGFIAPSETFVTSGPKLTINFVTDDSVNHQGFKLIVTGQMGPSSGCGGQLSINDTNIFQTGFELKSPTDPKTGLYYSNLRCGWTIKTVVGQVLHLAISKLDLEPPDNSSTCHDFLRIYDGYDNSSPLLVDDICGSIKKPIIIKSSYRAVYVYFETDSENSQQGFKIHYSSELGVCGGAMEAKPHVKALEYHSDKGLTRDSVEEERCRWHLFSSKKMPLRITFRSFSIPSKKTGCADSYMEIRDIGVLTDCRHPACAVQNDSPQFFKHCGDTLPPAFISRSSVVEITTVTYIQSEYTAGFSLGYQTLDSCNRNISIGKQSGGRITSPNYPNYYNDDSECTTSITAEKDFKILLVFKDFSLEKNSGSAYSRMYLQHLDGYFRRGKVDNTNQGHCIFDYVQLPPTFFSTGNALQIRLKTDINEEERGYDAYYFATRPKTLLSESTYITSFDFGEIHELQGAITNIGFPNGYAPNQRMRWQISPPAGNQCTLSLKVMDFGKESDGECKLGDHITLSEIVTSKSIPTANSFTLPCRQLVNYPHNIPMQLGVPVVIEFFSDNNTADNGNGFRIEYECINTFELQHNL</sequence>
<evidence type="ECO:0000256" key="2">
    <source>
        <dbReference type="ARBA" id="ARBA00022729"/>
    </source>
</evidence>
<keyword evidence="4 7" id="KW-1015">Disulfide bond</keyword>
<feature type="domain" description="CUB" evidence="9">
    <location>
        <begin position="1206"/>
        <end position="1327"/>
    </location>
</feature>
<feature type="domain" description="CUB" evidence="9">
    <location>
        <begin position="1328"/>
        <end position="1455"/>
    </location>
</feature>
<feature type="disulfide bond" evidence="6">
    <location>
        <begin position="1328"/>
        <end position="1355"/>
    </location>
</feature>
<feature type="disulfide bond" evidence="6">
    <location>
        <begin position="3067"/>
        <end position="3094"/>
    </location>
</feature>
<feature type="domain" description="CUB" evidence="9">
    <location>
        <begin position="3451"/>
        <end position="3582"/>
    </location>
</feature>
<dbReference type="PROSITE" id="PS00022">
    <property type="entry name" value="EGF_1"/>
    <property type="match status" value="3"/>
</dbReference>